<dbReference type="AlphaFoldDB" id="A0A4C1XS66"/>
<keyword evidence="2" id="KW-1185">Reference proteome</keyword>
<evidence type="ECO:0000313" key="1">
    <source>
        <dbReference type="EMBL" id="GBP66796.1"/>
    </source>
</evidence>
<organism evidence="1 2">
    <name type="scientific">Eumeta variegata</name>
    <name type="common">Bagworm moth</name>
    <name type="synonym">Eumeta japonica</name>
    <dbReference type="NCBI Taxonomy" id="151549"/>
    <lineage>
        <taxon>Eukaryota</taxon>
        <taxon>Metazoa</taxon>
        <taxon>Ecdysozoa</taxon>
        <taxon>Arthropoda</taxon>
        <taxon>Hexapoda</taxon>
        <taxon>Insecta</taxon>
        <taxon>Pterygota</taxon>
        <taxon>Neoptera</taxon>
        <taxon>Endopterygota</taxon>
        <taxon>Lepidoptera</taxon>
        <taxon>Glossata</taxon>
        <taxon>Ditrysia</taxon>
        <taxon>Tineoidea</taxon>
        <taxon>Psychidae</taxon>
        <taxon>Oiketicinae</taxon>
        <taxon>Eumeta</taxon>
    </lineage>
</organism>
<sequence>MRALNSFLSARARRHSTKPICLLSDLLSRTLDREKRKKYRRYSGESEAIHYISSFVSRGQRRRFSGCFGWEYRWQPVGISDSYASRPARFRQIGQLRPAFALGTAVRGRGTIVTRLFEAWDDSAGYTAAAGCR</sequence>
<accession>A0A4C1XS66</accession>
<comment type="caution">
    <text evidence="1">The sequence shown here is derived from an EMBL/GenBank/DDBJ whole genome shotgun (WGS) entry which is preliminary data.</text>
</comment>
<dbReference type="EMBL" id="BGZK01000967">
    <property type="protein sequence ID" value="GBP66796.1"/>
    <property type="molecule type" value="Genomic_DNA"/>
</dbReference>
<reference evidence="1 2" key="1">
    <citation type="journal article" date="2019" name="Commun. Biol.">
        <title>The bagworm genome reveals a unique fibroin gene that provides high tensile strength.</title>
        <authorList>
            <person name="Kono N."/>
            <person name="Nakamura H."/>
            <person name="Ohtoshi R."/>
            <person name="Tomita M."/>
            <person name="Numata K."/>
            <person name="Arakawa K."/>
        </authorList>
    </citation>
    <scope>NUCLEOTIDE SEQUENCE [LARGE SCALE GENOMIC DNA]</scope>
</reference>
<dbReference type="Proteomes" id="UP000299102">
    <property type="component" value="Unassembled WGS sequence"/>
</dbReference>
<evidence type="ECO:0000313" key="2">
    <source>
        <dbReference type="Proteomes" id="UP000299102"/>
    </source>
</evidence>
<gene>
    <name evidence="1" type="ORF">EVAR_48204_1</name>
</gene>
<name>A0A4C1XS66_EUMVA</name>
<protein>
    <submittedName>
        <fullName evidence="1">Uncharacterized protein</fullName>
    </submittedName>
</protein>
<proteinExistence type="predicted"/>